<dbReference type="Pfam" id="PF03466">
    <property type="entry name" value="LysR_substrate"/>
    <property type="match status" value="1"/>
</dbReference>
<protein>
    <submittedName>
        <fullName evidence="6">LysR family transcriptional regulator</fullName>
    </submittedName>
</protein>
<dbReference type="Proteomes" id="UP001606305">
    <property type="component" value="Unassembled WGS sequence"/>
</dbReference>
<keyword evidence="2" id="KW-0805">Transcription regulation</keyword>
<dbReference type="PROSITE" id="PS50931">
    <property type="entry name" value="HTH_LYSR"/>
    <property type="match status" value="1"/>
</dbReference>
<dbReference type="Gene3D" id="3.40.190.290">
    <property type="match status" value="1"/>
</dbReference>
<evidence type="ECO:0000256" key="3">
    <source>
        <dbReference type="ARBA" id="ARBA00023125"/>
    </source>
</evidence>
<evidence type="ECO:0000256" key="2">
    <source>
        <dbReference type="ARBA" id="ARBA00023015"/>
    </source>
</evidence>
<comment type="caution">
    <text evidence="6">The sequence shown here is derived from an EMBL/GenBank/DDBJ whole genome shotgun (WGS) entry which is preliminary data.</text>
</comment>
<sequence length="311" mass="34174">MARTEDFLEVLHELVAFVRVAESGSFSAAARRHGLTPSAISRQVARLEKAMGISLMQRTTRQLRLTEAGMQVLERGRELVAAAQASMRVAEGHMGKPNGLIRVSAPKALSRHVLQPHVLSFLQKYPEVDVHLLVADRPVDPLREGFDLVIRLTDDPPQGMVARSLMPVRQLVLASPAYLAANEPIHIPEDLTAHSCLSIGEQERDSRWRFVRGEDEVEVAVAGRYTLNHSEMRLAAVEAGLGVGCVPDFVARDALAAGRVVRLLVDWAFDTNYQGMAYLLYSTARYTTPKVRALIDHLVAALQPAAAAGHR</sequence>
<gene>
    <name evidence="6" type="ORF">ACG00X_12005</name>
</gene>
<evidence type="ECO:0000313" key="6">
    <source>
        <dbReference type="EMBL" id="MFG6457556.1"/>
    </source>
</evidence>
<dbReference type="PANTHER" id="PTHR30537:SF5">
    <property type="entry name" value="HTH-TYPE TRANSCRIPTIONAL ACTIVATOR TTDR-RELATED"/>
    <property type="match status" value="1"/>
</dbReference>
<keyword evidence="3" id="KW-0238">DNA-binding</keyword>
<proteinExistence type="inferred from homology"/>
<keyword evidence="7" id="KW-1185">Reference proteome</keyword>
<dbReference type="Gene3D" id="1.10.10.10">
    <property type="entry name" value="Winged helix-like DNA-binding domain superfamily/Winged helix DNA-binding domain"/>
    <property type="match status" value="1"/>
</dbReference>
<keyword evidence="4" id="KW-0804">Transcription</keyword>
<dbReference type="InterPro" id="IPR058163">
    <property type="entry name" value="LysR-type_TF_proteobact-type"/>
</dbReference>
<dbReference type="SUPFAM" id="SSF46785">
    <property type="entry name" value="Winged helix' DNA-binding domain"/>
    <property type="match status" value="1"/>
</dbReference>
<evidence type="ECO:0000256" key="1">
    <source>
        <dbReference type="ARBA" id="ARBA00009437"/>
    </source>
</evidence>
<dbReference type="PANTHER" id="PTHR30537">
    <property type="entry name" value="HTH-TYPE TRANSCRIPTIONAL REGULATOR"/>
    <property type="match status" value="1"/>
</dbReference>
<dbReference type="SUPFAM" id="SSF53850">
    <property type="entry name" value="Periplasmic binding protein-like II"/>
    <property type="match status" value="1"/>
</dbReference>
<dbReference type="CDD" id="cd08422">
    <property type="entry name" value="PBP2_CrgA_like"/>
    <property type="match status" value="1"/>
</dbReference>
<evidence type="ECO:0000259" key="5">
    <source>
        <dbReference type="PROSITE" id="PS50931"/>
    </source>
</evidence>
<comment type="similarity">
    <text evidence="1">Belongs to the LysR transcriptional regulatory family.</text>
</comment>
<organism evidence="6 7">
    <name type="scientific">Pelomonas nitida</name>
    <dbReference type="NCBI Taxonomy" id="3299027"/>
    <lineage>
        <taxon>Bacteria</taxon>
        <taxon>Pseudomonadati</taxon>
        <taxon>Pseudomonadota</taxon>
        <taxon>Betaproteobacteria</taxon>
        <taxon>Burkholderiales</taxon>
        <taxon>Sphaerotilaceae</taxon>
        <taxon>Roseateles</taxon>
    </lineage>
</organism>
<evidence type="ECO:0000256" key="4">
    <source>
        <dbReference type="ARBA" id="ARBA00023163"/>
    </source>
</evidence>
<name>A0ABW7G6S2_9BURK</name>
<reference evidence="6 7" key="1">
    <citation type="submission" date="2024-09" db="EMBL/GenBank/DDBJ databases">
        <title>Novel species of the genus Pelomonas and Roseateles isolated from streams.</title>
        <authorList>
            <person name="Lu H."/>
        </authorList>
    </citation>
    <scope>NUCLEOTIDE SEQUENCE [LARGE SCALE GENOMIC DNA]</scope>
    <source>
        <strain evidence="6 7">BYS96W</strain>
    </source>
</reference>
<dbReference type="InterPro" id="IPR000847">
    <property type="entry name" value="LysR_HTH_N"/>
</dbReference>
<dbReference type="EMBL" id="JBIGIA010000008">
    <property type="protein sequence ID" value="MFG6457556.1"/>
    <property type="molecule type" value="Genomic_DNA"/>
</dbReference>
<feature type="domain" description="HTH lysR-type" evidence="5">
    <location>
        <begin position="11"/>
        <end position="66"/>
    </location>
</feature>
<evidence type="ECO:0000313" key="7">
    <source>
        <dbReference type="Proteomes" id="UP001606305"/>
    </source>
</evidence>
<dbReference type="RefSeq" id="WP_394488416.1">
    <property type="nucleotide sequence ID" value="NZ_JBIGIA010000008.1"/>
</dbReference>
<dbReference type="InterPro" id="IPR036388">
    <property type="entry name" value="WH-like_DNA-bd_sf"/>
</dbReference>
<dbReference type="Pfam" id="PF00126">
    <property type="entry name" value="HTH_1"/>
    <property type="match status" value="1"/>
</dbReference>
<dbReference type="InterPro" id="IPR005119">
    <property type="entry name" value="LysR_subst-bd"/>
</dbReference>
<dbReference type="InterPro" id="IPR036390">
    <property type="entry name" value="WH_DNA-bd_sf"/>
</dbReference>
<accession>A0ABW7G6S2</accession>